<keyword evidence="3" id="KW-1185">Reference proteome</keyword>
<dbReference type="RefSeq" id="WP_418161015.1">
    <property type="nucleotide sequence ID" value="NZ_JBBLZC010000022.1"/>
</dbReference>
<feature type="domain" description="Guanylate cyclase" evidence="1">
    <location>
        <begin position="220"/>
        <end position="350"/>
    </location>
</feature>
<accession>A0ABU8XVE5</accession>
<organism evidence="2 3">
    <name type="scientific">Benzoatithermus flavus</name>
    <dbReference type="NCBI Taxonomy" id="3108223"/>
    <lineage>
        <taxon>Bacteria</taxon>
        <taxon>Pseudomonadati</taxon>
        <taxon>Pseudomonadota</taxon>
        <taxon>Alphaproteobacteria</taxon>
        <taxon>Geminicoccales</taxon>
        <taxon>Geminicoccaceae</taxon>
        <taxon>Benzoatithermus</taxon>
    </lineage>
</organism>
<name>A0ABU8XVE5_9PROT</name>
<sequence length="401" mass="44981">MTRLHTGRWPTRLSAALDWLVRETAGQPFVDNLYAEFCERLRAEGLPLDRATMHLRTLHPQFMGARLLWRPGMKEAELATIGHAMFDDPRFLNSPIRALYEGADGIRQRLDLPPPENGEEYGIYAELRAEGMTDYVALPMQFTDGKRHAATWATRQPGGFSTADLVEINDVLPVLAMAVEIRLNRRITKNLLNTYVGRHAGERILSGEIRRGSGATVRAAIWNCDLRGFTWIAERWPRDDVIGWLNEYFDVMAAPVERHGGEILKFVGDGMLAIFRLEEPEACFNALQAAIEARRGMAELNVRRRQRGEFELGFGLALHVGDVMYGNIGTATRLDFTVIGPAVNVAARLQTLSKELRRQVLLSAPFAYLCGCSAEFLVPLGQYPLRGVEAPMDVFGLAEER</sequence>
<dbReference type="EC" id="4.6.1.-" evidence="2"/>
<dbReference type="InterPro" id="IPR029787">
    <property type="entry name" value="Nucleotide_cyclase"/>
</dbReference>
<comment type="caution">
    <text evidence="2">The sequence shown here is derived from an EMBL/GenBank/DDBJ whole genome shotgun (WGS) entry which is preliminary data.</text>
</comment>
<dbReference type="CDD" id="cd07302">
    <property type="entry name" value="CHD"/>
    <property type="match status" value="1"/>
</dbReference>
<dbReference type="Pfam" id="PF00211">
    <property type="entry name" value="Guanylate_cyc"/>
    <property type="match status" value="1"/>
</dbReference>
<dbReference type="Gene3D" id="3.30.70.1230">
    <property type="entry name" value="Nucleotide cyclase"/>
    <property type="match status" value="1"/>
</dbReference>
<dbReference type="PANTHER" id="PTHR43081:SF11">
    <property type="entry name" value="BLR2264 PROTEIN"/>
    <property type="match status" value="1"/>
</dbReference>
<reference evidence="2 3" key="1">
    <citation type="submission" date="2024-01" db="EMBL/GenBank/DDBJ databases">
        <title>Multi-omics insights into the function and evolution of sodium benzoate biodegradation pathways in Benzoatithermus flavus gen. nov., sp. nov. from hot spring.</title>
        <authorList>
            <person name="Hu C.-J."/>
            <person name="Li W.-J."/>
        </authorList>
    </citation>
    <scope>NUCLEOTIDE SEQUENCE [LARGE SCALE GENOMIC DNA]</scope>
    <source>
        <strain evidence="2 3">SYSU G07066</strain>
    </source>
</reference>
<dbReference type="EMBL" id="JBBLZC010000022">
    <property type="protein sequence ID" value="MEK0085168.1"/>
    <property type="molecule type" value="Genomic_DNA"/>
</dbReference>
<evidence type="ECO:0000313" key="2">
    <source>
        <dbReference type="EMBL" id="MEK0085168.1"/>
    </source>
</evidence>
<dbReference type="InterPro" id="IPR050697">
    <property type="entry name" value="Adenylyl/Guanylyl_Cyclase_3/4"/>
</dbReference>
<keyword evidence="2" id="KW-0456">Lyase</keyword>
<gene>
    <name evidence="2" type="ORF">U1T56_18600</name>
</gene>
<dbReference type="SUPFAM" id="SSF55073">
    <property type="entry name" value="Nucleotide cyclase"/>
    <property type="match status" value="1"/>
</dbReference>
<dbReference type="SMART" id="SM00044">
    <property type="entry name" value="CYCc"/>
    <property type="match status" value="1"/>
</dbReference>
<dbReference type="PANTHER" id="PTHR43081">
    <property type="entry name" value="ADENYLATE CYCLASE, TERMINAL-DIFFERENTIATION SPECIFIC-RELATED"/>
    <property type="match status" value="1"/>
</dbReference>
<dbReference type="PROSITE" id="PS50125">
    <property type="entry name" value="GUANYLATE_CYCLASE_2"/>
    <property type="match status" value="1"/>
</dbReference>
<evidence type="ECO:0000313" key="3">
    <source>
        <dbReference type="Proteomes" id="UP001375743"/>
    </source>
</evidence>
<dbReference type="GO" id="GO:0016829">
    <property type="term" value="F:lyase activity"/>
    <property type="evidence" value="ECO:0007669"/>
    <property type="project" value="UniProtKB-KW"/>
</dbReference>
<proteinExistence type="predicted"/>
<dbReference type="InterPro" id="IPR001054">
    <property type="entry name" value="A/G_cyclase"/>
</dbReference>
<dbReference type="Proteomes" id="UP001375743">
    <property type="component" value="Unassembled WGS sequence"/>
</dbReference>
<evidence type="ECO:0000259" key="1">
    <source>
        <dbReference type="PROSITE" id="PS50125"/>
    </source>
</evidence>
<protein>
    <submittedName>
        <fullName evidence="2">Adenylate/guanylate cyclase domain-containing protein</fullName>
        <ecNumber evidence="2">4.6.1.-</ecNumber>
    </submittedName>
</protein>